<accession>X1HL28</accession>
<feature type="non-terminal residue" evidence="1">
    <location>
        <position position="1"/>
    </location>
</feature>
<sequence>REAEAAEFATTTNKYMAGKVCGLLSKVAGMNAPLGRGPELYNEAVARLDTEDTFTGQRQVARLLRQALGEALAQADELADYAPLYAQNSLLINVWKLPQFMASFNFRALNEGQAASLDPAPAIEPMFPAAEPEQATPIEIGNITAGGEGGGSQGYVADLQAATTYCAFLHRPGRYGSALNLYGEKAGYEAGKSGFVGLPNDNINLSVALCRPDEDMELYASVPEAERTFGVLAAAPMQIGQEVTGPELAAESPVAVYELAAKKGDSFEVTMQSA</sequence>
<dbReference type="EMBL" id="BARU01025169">
    <property type="protein sequence ID" value="GAH57770.1"/>
    <property type="molecule type" value="Genomic_DNA"/>
</dbReference>
<proteinExistence type="predicted"/>
<protein>
    <submittedName>
        <fullName evidence="1">Uncharacterized protein</fullName>
    </submittedName>
</protein>
<organism evidence="1">
    <name type="scientific">marine sediment metagenome</name>
    <dbReference type="NCBI Taxonomy" id="412755"/>
    <lineage>
        <taxon>unclassified sequences</taxon>
        <taxon>metagenomes</taxon>
        <taxon>ecological metagenomes</taxon>
    </lineage>
</organism>
<comment type="caution">
    <text evidence="1">The sequence shown here is derived from an EMBL/GenBank/DDBJ whole genome shotgun (WGS) entry which is preliminary data.</text>
</comment>
<evidence type="ECO:0000313" key="1">
    <source>
        <dbReference type="EMBL" id="GAH57770.1"/>
    </source>
</evidence>
<feature type="non-terminal residue" evidence="1">
    <location>
        <position position="274"/>
    </location>
</feature>
<name>X1HL28_9ZZZZ</name>
<reference evidence="1" key="1">
    <citation type="journal article" date="2014" name="Front. Microbiol.">
        <title>High frequency of phylogenetically diverse reductive dehalogenase-homologous genes in deep subseafloor sedimentary metagenomes.</title>
        <authorList>
            <person name="Kawai M."/>
            <person name="Futagami T."/>
            <person name="Toyoda A."/>
            <person name="Takaki Y."/>
            <person name="Nishi S."/>
            <person name="Hori S."/>
            <person name="Arai W."/>
            <person name="Tsubouchi T."/>
            <person name="Morono Y."/>
            <person name="Uchiyama I."/>
            <person name="Ito T."/>
            <person name="Fujiyama A."/>
            <person name="Inagaki F."/>
            <person name="Takami H."/>
        </authorList>
    </citation>
    <scope>NUCLEOTIDE SEQUENCE</scope>
    <source>
        <strain evidence="1">Expedition CK06-06</strain>
    </source>
</reference>
<gene>
    <name evidence="1" type="ORF">S03H2_40582</name>
</gene>
<dbReference type="AlphaFoldDB" id="X1HL28"/>